<gene>
    <name evidence="1" type="ORF">LCGC14_2183140</name>
</gene>
<organism evidence="1">
    <name type="scientific">marine sediment metagenome</name>
    <dbReference type="NCBI Taxonomy" id="412755"/>
    <lineage>
        <taxon>unclassified sequences</taxon>
        <taxon>metagenomes</taxon>
        <taxon>ecological metagenomes</taxon>
    </lineage>
</organism>
<evidence type="ECO:0000313" key="1">
    <source>
        <dbReference type="EMBL" id="KKL62645.1"/>
    </source>
</evidence>
<reference evidence="1" key="1">
    <citation type="journal article" date="2015" name="Nature">
        <title>Complex archaea that bridge the gap between prokaryotes and eukaryotes.</title>
        <authorList>
            <person name="Spang A."/>
            <person name="Saw J.H."/>
            <person name="Jorgensen S.L."/>
            <person name="Zaremba-Niedzwiedzka K."/>
            <person name="Martijn J."/>
            <person name="Lind A.E."/>
            <person name="van Eijk R."/>
            <person name="Schleper C."/>
            <person name="Guy L."/>
            <person name="Ettema T.J."/>
        </authorList>
    </citation>
    <scope>NUCLEOTIDE SEQUENCE</scope>
</reference>
<dbReference type="EMBL" id="LAZR01028427">
    <property type="protein sequence ID" value="KKL62645.1"/>
    <property type="molecule type" value="Genomic_DNA"/>
</dbReference>
<protein>
    <submittedName>
        <fullName evidence="1">Uncharacterized protein</fullName>
    </submittedName>
</protein>
<comment type="caution">
    <text evidence="1">The sequence shown here is derived from an EMBL/GenBank/DDBJ whole genome shotgun (WGS) entry which is preliminary data.</text>
</comment>
<name>A0A0F9FZ46_9ZZZZ</name>
<accession>A0A0F9FZ46</accession>
<dbReference type="AlphaFoldDB" id="A0A0F9FZ46"/>
<proteinExistence type="predicted"/>
<sequence>MPHKTYSETIAAGLREWRTATQATIADSTATVDVAAIAVGDTTFAVQTGEGALFAVGDYIQLDDEIMHISGISTDTLTVQRGVKGTDPATHADDTPIFDITYTSGGGTALTTTLSIIGIPLRSDYISITARNFVGCAVARVALNPWLTIIHTTDSLVDTGNITDISEQMQNNDTIDYKLGTLDTAANDGFVYVGSPLPFIGVKVDIGPDVQATTSVLTVKYGTDGGWIDLVDADGTESGGATLAVDGDVTWAIPTTWKKTTLLDIGDTTLSGEDWSRESLYWTRWEVSAQIDSTDLKQMRALTRSPDYAELIEGQSFEVMNPTDTVERIACIEALTDAGTCNLIVNVATRRNRSFD</sequence>
<feature type="non-terminal residue" evidence="1">
    <location>
        <position position="356"/>
    </location>
</feature>